<accession>A0A9W9SEC5</accession>
<comment type="caution">
    <text evidence="1">The sequence shown here is derived from an EMBL/GenBank/DDBJ whole genome shotgun (WGS) entry which is preliminary data.</text>
</comment>
<dbReference type="Proteomes" id="UP001147752">
    <property type="component" value="Unassembled WGS sequence"/>
</dbReference>
<sequence length="66" mass="7494">MSLTTKIFQGSRYESSGLDATVPFSPRPLATWDSTVPVLATRYWLYYIQHGVSHDVLTSQLQEYPS</sequence>
<evidence type="ECO:0000313" key="2">
    <source>
        <dbReference type="Proteomes" id="UP001147752"/>
    </source>
</evidence>
<organism evidence="1 2">
    <name type="scientific">Penicillium concentricum</name>
    <dbReference type="NCBI Taxonomy" id="293559"/>
    <lineage>
        <taxon>Eukaryota</taxon>
        <taxon>Fungi</taxon>
        <taxon>Dikarya</taxon>
        <taxon>Ascomycota</taxon>
        <taxon>Pezizomycotina</taxon>
        <taxon>Eurotiomycetes</taxon>
        <taxon>Eurotiomycetidae</taxon>
        <taxon>Eurotiales</taxon>
        <taxon>Aspergillaceae</taxon>
        <taxon>Penicillium</taxon>
    </lineage>
</organism>
<dbReference type="EMBL" id="JAPZBT010000002">
    <property type="protein sequence ID" value="KAJ5375679.1"/>
    <property type="molecule type" value="Genomic_DNA"/>
</dbReference>
<reference evidence="1" key="1">
    <citation type="submission" date="2022-12" db="EMBL/GenBank/DDBJ databases">
        <authorList>
            <person name="Petersen C."/>
        </authorList>
    </citation>
    <scope>NUCLEOTIDE SEQUENCE</scope>
    <source>
        <strain evidence="1">IBT 3081</strain>
    </source>
</reference>
<proteinExistence type="predicted"/>
<keyword evidence="2" id="KW-1185">Reference proteome</keyword>
<protein>
    <submittedName>
        <fullName evidence="1">Uncharacterized protein</fullName>
    </submittedName>
</protein>
<reference evidence="1" key="2">
    <citation type="journal article" date="2023" name="IMA Fungus">
        <title>Comparative genomic study of the Penicillium genus elucidates a diverse pangenome and 15 lateral gene transfer events.</title>
        <authorList>
            <person name="Petersen C."/>
            <person name="Sorensen T."/>
            <person name="Nielsen M.R."/>
            <person name="Sondergaard T.E."/>
            <person name="Sorensen J.L."/>
            <person name="Fitzpatrick D.A."/>
            <person name="Frisvad J.C."/>
            <person name="Nielsen K.L."/>
        </authorList>
    </citation>
    <scope>NUCLEOTIDE SEQUENCE</scope>
    <source>
        <strain evidence="1">IBT 3081</strain>
    </source>
</reference>
<dbReference type="GeneID" id="81464598"/>
<evidence type="ECO:0000313" key="1">
    <source>
        <dbReference type="EMBL" id="KAJ5375679.1"/>
    </source>
</evidence>
<gene>
    <name evidence="1" type="ORF">N7517_007685</name>
</gene>
<dbReference type="OrthoDB" id="4363983at2759"/>
<dbReference type="RefSeq" id="XP_056581665.1">
    <property type="nucleotide sequence ID" value="XM_056725415.1"/>
</dbReference>
<dbReference type="AlphaFoldDB" id="A0A9W9SEC5"/>
<name>A0A9W9SEC5_9EURO</name>